<dbReference type="OMA" id="WAHQQAR"/>
<dbReference type="Gene3D" id="3.10.110.10">
    <property type="entry name" value="Ubiquitin Conjugating Enzyme"/>
    <property type="match status" value="1"/>
</dbReference>
<dbReference type="AlphaFoldDB" id="T0SAJ6"/>
<dbReference type="VEuPathDB" id="FungiDB:SDRG_00091"/>
<dbReference type="eggNOG" id="ENOG502QQF2">
    <property type="taxonomic scope" value="Eukaryota"/>
</dbReference>
<feature type="domain" description="RWD" evidence="1">
    <location>
        <begin position="5"/>
        <end position="104"/>
    </location>
</feature>
<organism evidence="2 3">
    <name type="scientific">Saprolegnia diclina (strain VS20)</name>
    <dbReference type="NCBI Taxonomy" id="1156394"/>
    <lineage>
        <taxon>Eukaryota</taxon>
        <taxon>Sar</taxon>
        <taxon>Stramenopiles</taxon>
        <taxon>Oomycota</taxon>
        <taxon>Saprolegniomycetes</taxon>
        <taxon>Saprolegniales</taxon>
        <taxon>Saprolegniaceae</taxon>
        <taxon>Saprolegnia</taxon>
    </lineage>
</organism>
<proteinExistence type="predicted"/>
<dbReference type="GeneID" id="19940818"/>
<dbReference type="Proteomes" id="UP000030762">
    <property type="component" value="Unassembled WGS sequence"/>
</dbReference>
<dbReference type="InterPro" id="IPR016135">
    <property type="entry name" value="UBQ-conjugating_enzyme/RWD"/>
</dbReference>
<accession>T0SAJ6</accession>
<sequence>MNRSAEVAAFQKLVPAADIETCTHEQLQASLQYTRQRKLRLRLRFPAEYPRSELLIEILSTSLPDVALRRLTKFADAKAKELSKDGLPQVQAIVEFVQSSLSENKLLYAFDEVRQLRLLADANGGEVKLVNERAGRIKVLLRQGPYFFQVNVKIDDHYPDSTIRVACDESNLPPNVVDIIVKRANEMARRITLGYTADQALYASNPLKKPLSLLAPPEPTKKAAPGLKKFGKAAKAAPVPIVIKEAHKDKIAPLYYAADGGLLHQSPLDEAVKSILPVVKTYLYETMLKSLPSTTCPECAQLVLPTNPTTALDANAVPLQAYCGHWFHTECLGKKLQSPPFAHPCVACHVILHHPRWPSDLAELSTRYEREQRLAREIAEIADMF</sequence>
<dbReference type="OrthoDB" id="8062037at2759"/>
<gene>
    <name evidence="2" type="ORF">SDRG_00091</name>
</gene>
<evidence type="ECO:0000259" key="1">
    <source>
        <dbReference type="PROSITE" id="PS50908"/>
    </source>
</evidence>
<reference evidence="2 3" key="1">
    <citation type="submission" date="2012-04" db="EMBL/GenBank/DDBJ databases">
        <title>The Genome Sequence of Saprolegnia declina VS20.</title>
        <authorList>
            <consortium name="The Broad Institute Genome Sequencing Platform"/>
            <person name="Russ C."/>
            <person name="Nusbaum C."/>
            <person name="Tyler B."/>
            <person name="van West P."/>
            <person name="Dieguez-Uribeondo J."/>
            <person name="de Bruijn I."/>
            <person name="Tripathy S."/>
            <person name="Jiang R."/>
            <person name="Young S.K."/>
            <person name="Zeng Q."/>
            <person name="Gargeya S."/>
            <person name="Fitzgerald M."/>
            <person name="Haas B."/>
            <person name="Abouelleil A."/>
            <person name="Alvarado L."/>
            <person name="Arachchi H.M."/>
            <person name="Berlin A."/>
            <person name="Chapman S.B."/>
            <person name="Goldberg J."/>
            <person name="Griggs A."/>
            <person name="Gujja S."/>
            <person name="Hansen M."/>
            <person name="Howarth C."/>
            <person name="Imamovic A."/>
            <person name="Larimer J."/>
            <person name="McCowen C."/>
            <person name="Montmayeur A."/>
            <person name="Murphy C."/>
            <person name="Neiman D."/>
            <person name="Pearson M."/>
            <person name="Priest M."/>
            <person name="Roberts A."/>
            <person name="Saif S."/>
            <person name="Shea T."/>
            <person name="Sisk P."/>
            <person name="Sykes S."/>
            <person name="Wortman J."/>
            <person name="Nusbaum C."/>
            <person name="Birren B."/>
        </authorList>
    </citation>
    <scope>NUCLEOTIDE SEQUENCE [LARGE SCALE GENOMIC DNA]</scope>
    <source>
        <strain evidence="2 3">VS20</strain>
    </source>
</reference>
<evidence type="ECO:0000313" key="2">
    <source>
        <dbReference type="EMBL" id="EQC42353.1"/>
    </source>
</evidence>
<dbReference type="PANTHER" id="PTHR40237">
    <property type="entry name" value="LD44813P"/>
    <property type="match status" value="1"/>
</dbReference>
<evidence type="ECO:0000313" key="3">
    <source>
        <dbReference type="Proteomes" id="UP000030762"/>
    </source>
</evidence>
<protein>
    <recommendedName>
        <fullName evidence="1">RWD domain-containing protein</fullName>
    </recommendedName>
</protein>
<dbReference type="EMBL" id="JH767132">
    <property type="protein sequence ID" value="EQC42353.1"/>
    <property type="molecule type" value="Genomic_DNA"/>
</dbReference>
<dbReference type="PANTHER" id="PTHR40237:SF1">
    <property type="entry name" value="LD44813P"/>
    <property type="match status" value="1"/>
</dbReference>
<dbReference type="InParanoid" id="T0SAJ6"/>
<dbReference type="PROSITE" id="PS50908">
    <property type="entry name" value="RWD"/>
    <property type="match status" value="1"/>
</dbReference>
<dbReference type="InterPro" id="IPR006575">
    <property type="entry name" value="RWD_dom"/>
</dbReference>
<name>T0SAJ6_SAPDV</name>
<dbReference type="RefSeq" id="XP_008603776.1">
    <property type="nucleotide sequence ID" value="XM_008605554.1"/>
</dbReference>
<keyword evidence="3" id="KW-1185">Reference proteome</keyword>